<feature type="region of interest" description="Disordered" evidence="1">
    <location>
        <begin position="298"/>
        <end position="318"/>
    </location>
</feature>
<dbReference type="InterPro" id="IPR035969">
    <property type="entry name" value="Rab-GAP_TBC_sf"/>
</dbReference>
<evidence type="ECO:0000259" key="2">
    <source>
        <dbReference type="PROSITE" id="PS50086"/>
    </source>
</evidence>
<dbReference type="EMBL" id="JBFOLJ010000006">
    <property type="protein sequence ID" value="KAL2529988.1"/>
    <property type="molecule type" value="Genomic_DNA"/>
</dbReference>
<name>A0ABD1UZ48_9LAMI</name>
<organism evidence="3 4">
    <name type="scientific">Forsythia ovata</name>
    <dbReference type="NCBI Taxonomy" id="205694"/>
    <lineage>
        <taxon>Eukaryota</taxon>
        <taxon>Viridiplantae</taxon>
        <taxon>Streptophyta</taxon>
        <taxon>Embryophyta</taxon>
        <taxon>Tracheophyta</taxon>
        <taxon>Spermatophyta</taxon>
        <taxon>Magnoliopsida</taxon>
        <taxon>eudicotyledons</taxon>
        <taxon>Gunneridae</taxon>
        <taxon>Pentapetalae</taxon>
        <taxon>asterids</taxon>
        <taxon>lamiids</taxon>
        <taxon>Lamiales</taxon>
        <taxon>Oleaceae</taxon>
        <taxon>Forsythieae</taxon>
        <taxon>Forsythia</taxon>
    </lineage>
</organism>
<comment type="caution">
    <text evidence="3">The sequence shown here is derived from an EMBL/GenBank/DDBJ whole genome shotgun (WGS) entry which is preliminary data.</text>
</comment>
<dbReference type="FunFam" id="1.10.8.270:FF:000021">
    <property type="entry name" value="Ypt/Rab-GAP domain of gyp1p superfamily protein"/>
    <property type="match status" value="1"/>
</dbReference>
<dbReference type="AlphaFoldDB" id="A0ABD1UZ48"/>
<sequence length="694" mass="78323">MSFDGDDKQWKCGKGGAVNFHKVSSIVRDIGEPCLHQSPIKVVIAISKMLKPEKWQATFDSEGKIMGFQKVLKLIILGGVDPSIRPEVWEFLLGCYALSSTTEYRRQLRTARRERYMDLIKQCQTMHSSIGTGSLAYVVGSKVMDMRTSSKDDGIREDEDQSRRISEASANKVDNNNCVLDSNCTEKSHTCRRESCDDSDDLVSVRASKEGAYDYSGLVPSSGAYNCTSPSELEADGSQYVTESYLDFPPLPVTDLFENSNKNKKESRLRNDRHSTRCKLKFGDEHMHSFQIDSNTDLVVESNGTPSNDDSPPLNSESEMIYPDVQESHSPSNNVEYESEMLNRLRISDAPEIPSKNAITSRGGAASGDRVSEWLWTLHQIVVDVVRTDNHLEFYEDTKNLARMSDILAVYAWVDPATGYCQGMSDLLSPFVVLFEDNADAFWCFEMLLRRMRENFQMEGPTGVMKQLQTLWHILELTDREMFSHLSQIGAESLHFAFRMLLVLFRRELSFSDALCMWEMIWAADFDESLACNLDENCPEVLLIQLPKETEAESGEESVDSNGGGPRGGFPSKHRTVEHSISDNSGMASASASARPFCGLTKNFWSRNDSLQIRTVISSRNGDDELPVFCVAAILIMNRQKVTKETRSIDDLIKIFNDNLLKIRVKSCVRTAIKLRKKYFYKMIKSRTPAQKGN</sequence>
<dbReference type="Gene3D" id="1.10.8.270">
    <property type="entry name" value="putative rabgap domain of human tbc1 domain family member 14 like domains"/>
    <property type="match status" value="1"/>
</dbReference>
<keyword evidence="4" id="KW-1185">Reference proteome</keyword>
<dbReference type="InterPro" id="IPR000195">
    <property type="entry name" value="Rab-GAP-TBC_dom"/>
</dbReference>
<proteinExistence type="predicted"/>
<protein>
    <submittedName>
        <fullName evidence="3">Ypt/Rab-GAP domain of gyp1p superfamily protein</fullName>
    </submittedName>
</protein>
<dbReference type="SUPFAM" id="SSF47923">
    <property type="entry name" value="Ypt/Rab-GAP domain of gyp1p"/>
    <property type="match status" value="2"/>
</dbReference>
<feature type="region of interest" description="Disordered" evidence="1">
    <location>
        <begin position="550"/>
        <end position="576"/>
    </location>
</feature>
<evidence type="ECO:0000313" key="3">
    <source>
        <dbReference type="EMBL" id="KAL2529988.1"/>
    </source>
</evidence>
<feature type="domain" description="Rab-GAP TBC" evidence="2">
    <location>
        <begin position="364"/>
        <end position="525"/>
    </location>
</feature>
<dbReference type="Pfam" id="PF00566">
    <property type="entry name" value="RabGAP-TBC"/>
    <property type="match status" value="1"/>
</dbReference>
<dbReference type="SMART" id="SM00164">
    <property type="entry name" value="TBC"/>
    <property type="match status" value="1"/>
</dbReference>
<evidence type="ECO:0000313" key="4">
    <source>
        <dbReference type="Proteomes" id="UP001604277"/>
    </source>
</evidence>
<reference evidence="4" key="1">
    <citation type="submission" date="2024-07" db="EMBL/GenBank/DDBJ databases">
        <title>Two chromosome-level genome assemblies of Korean endemic species Abeliophyllum distichum and Forsythia ovata (Oleaceae).</title>
        <authorList>
            <person name="Jang H."/>
        </authorList>
    </citation>
    <scope>NUCLEOTIDE SEQUENCE [LARGE SCALE GENOMIC DNA]</scope>
</reference>
<dbReference type="PANTHER" id="PTHR22957:SF456">
    <property type="entry name" value="YPT_RAB-GAP DOMAIN OF GYP1P SUPERFAMILY PROTEIN"/>
    <property type="match status" value="1"/>
</dbReference>
<gene>
    <name evidence="3" type="ORF">Fot_22589</name>
</gene>
<evidence type="ECO:0000256" key="1">
    <source>
        <dbReference type="SAM" id="MobiDB-lite"/>
    </source>
</evidence>
<accession>A0ABD1UZ48</accession>
<dbReference type="PANTHER" id="PTHR22957">
    <property type="entry name" value="TBC1 DOMAIN FAMILY MEMBER GTPASE-ACTIVATING PROTEIN"/>
    <property type="match status" value="1"/>
</dbReference>
<dbReference type="PROSITE" id="PS50086">
    <property type="entry name" value="TBC_RABGAP"/>
    <property type="match status" value="1"/>
</dbReference>
<dbReference type="Proteomes" id="UP001604277">
    <property type="component" value="Unassembled WGS sequence"/>
</dbReference>
<dbReference type="Gene3D" id="1.10.472.80">
    <property type="entry name" value="Ypt/Rab-GAP domain of gyp1p, domain 3"/>
    <property type="match status" value="1"/>
</dbReference>